<comment type="caution">
    <text evidence="3">The sequence shown here is derived from an EMBL/GenBank/DDBJ whole genome shotgun (WGS) entry which is preliminary data.</text>
</comment>
<name>A0A5C5FZ52_9BASI</name>
<dbReference type="InterPro" id="IPR036465">
    <property type="entry name" value="vWFA_dom_sf"/>
</dbReference>
<feature type="region of interest" description="Disordered" evidence="1">
    <location>
        <begin position="1"/>
        <end position="125"/>
    </location>
</feature>
<reference evidence="3 4" key="1">
    <citation type="submission" date="2019-03" db="EMBL/GenBank/DDBJ databases">
        <title>Rhodosporidium diobovatum UCD-FST 08-225 genome sequencing, assembly, and annotation.</title>
        <authorList>
            <person name="Fakankun I.U."/>
            <person name="Fristensky B."/>
            <person name="Levin D.B."/>
        </authorList>
    </citation>
    <scope>NUCLEOTIDE SEQUENCE [LARGE SCALE GENOMIC DNA]</scope>
    <source>
        <strain evidence="3 4">UCD-FST 08-225</strain>
    </source>
</reference>
<sequence length="336" mass="36029">MFRRFSQQTQSGPRPAQQPSSSAPARGGGPGFPAGASPSASSSRRSVPAPSSTSSQHVAAPPDLSALSLGDTPLAPAPPYEAVPPLSSSSSAQAKPFAHVPAPAPAAAPARGPAGRAPPARRSSIEDRLAPLGKYDLVLVVDDSPSMVDHWKHVGEALMGVVEKCTKYDKDGIDVVFLNNDDRRLDHVVDPRVVERTFREVEPFGSTPTGMVLDEVLRDYVERVEDAKSTRERVKPMLVLVLTDGRADDPDMVKDIIVEMAQRLDEVRAPPYQLGLQFIQIGDDPDARAFLQELDDDLKPQLGVRDMVDCTPYAGEITPDFLLKAALGSVNKALDG</sequence>
<dbReference type="OrthoDB" id="2142040at2759"/>
<feature type="compositionally biased region" description="Low complexity" evidence="1">
    <location>
        <begin position="10"/>
        <end position="25"/>
    </location>
</feature>
<evidence type="ECO:0000313" key="3">
    <source>
        <dbReference type="EMBL" id="TNY22140.1"/>
    </source>
</evidence>
<protein>
    <recommendedName>
        <fullName evidence="2">VWFA domain-containing protein</fullName>
    </recommendedName>
</protein>
<evidence type="ECO:0000256" key="1">
    <source>
        <dbReference type="SAM" id="MobiDB-lite"/>
    </source>
</evidence>
<dbReference type="PROSITE" id="PS50234">
    <property type="entry name" value="VWFA"/>
    <property type="match status" value="1"/>
</dbReference>
<dbReference type="SUPFAM" id="SSF53300">
    <property type="entry name" value="vWA-like"/>
    <property type="match status" value="1"/>
</dbReference>
<dbReference type="SMART" id="SM00327">
    <property type="entry name" value="VWA"/>
    <property type="match status" value="1"/>
</dbReference>
<keyword evidence="4" id="KW-1185">Reference proteome</keyword>
<dbReference type="Gene3D" id="3.40.50.410">
    <property type="entry name" value="von Willebrand factor, type A domain"/>
    <property type="match status" value="1"/>
</dbReference>
<dbReference type="Proteomes" id="UP000311382">
    <property type="component" value="Unassembled WGS sequence"/>
</dbReference>
<dbReference type="PANTHER" id="PTHR34706:SF1">
    <property type="entry name" value="VWFA DOMAIN-CONTAINING PROTEIN"/>
    <property type="match status" value="1"/>
</dbReference>
<dbReference type="STRING" id="5288.A0A5C5FZ52"/>
<accession>A0A5C5FZ52</accession>
<evidence type="ECO:0000313" key="4">
    <source>
        <dbReference type="Proteomes" id="UP000311382"/>
    </source>
</evidence>
<feature type="compositionally biased region" description="Low complexity" evidence="1">
    <location>
        <begin position="105"/>
        <end position="122"/>
    </location>
</feature>
<dbReference type="EMBL" id="SOZI01000030">
    <property type="protein sequence ID" value="TNY22140.1"/>
    <property type="molecule type" value="Genomic_DNA"/>
</dbReference>
<dbReference type="Pfam" id="PF00092">
    <property type="entry name" value="VWA"/>
    <property type="match status" value="1"/>
</dbReference>
<dbReference type="InterPro" id="IPR002035">
    <property type="entry name" value="VWF_A"/>
</dbReference>
<gene>
    <name evidence="3" type="ORF">DMC30DRAFT_168723</name>
</gene>
<feature type="domain" description="VWFA" evidence="2">
    <location>
        <begin position="136"/>
        <end position="294"/>
    </location>
</feature>
<proteinExistence type="predicted"/>
<dbReference type="AlphaFoldDB" id="A0A5C5FZ52"/>
<organism evidence="3 4">
    <name type="scientific">Rhodotorula diobovata</name>
    <dbReference type="NCBI Taxonomy" id="5288"/>
    <lineage>
        <taxon>Eukaryota</taxon>
        <taxon>Fungi</taxon>
        <taxon>Dikarya</taxon>
        <taxon>Basidiomycota</taxon>
        <taxon>Pucciniomycotina</taxon>
        <taxon>Microbotryomycetes</taxon>
        <taxon>Sporidiobolales</taxon>
        <taxon>Sporidiobolaceae</taxon>
        <taxon>Rhodotorula</taxon>
    </lineage>
</organism>
<dbReference type="PANTHER" id="PTHR34706">
    <property type="entry name" value="SLR1338 PROTEIN"/>
    <property type="match status" value="1"/>
</dbReference>
<feature type="compositionally biased region" description="Low complexity" evidence="1">
    <location>
        <begin position="33"/>
        <end position="55"/>
    </location>
</feature>
<evidence type="ECO:0000259" key="2">
    <source>
        <dbReference type="PROSITE" id="PS50234"/>
    </source>
</evidence>